<keyword evidence="7" id="KW-0012">Acyltransferase</keyword>
<dbReference type="InterPro" id="IPR032821">
    <property type="entry name" value="PKS_assoc"/>
</dbReference>
<feature type="domain" description="PKS/mFAS DH" evidence="10">
    <location>
        <begin position="960"/>
        <end position="1264"/>
    </location>
</feature>
<dbReference type="SMART" id="SM00825">
    <property type="entry name" value="PKS_KS"/>
    <property type="match status" value="1"/>
</dbReference>
<dbReference type="InterPro" id="IPR016036">
    <property type="entry name" value="Malonyl_transacylase_ACP-bd"/>
</dbReference>
<dbReference type="Pfam" id="PF16197">
    <property type="entry name" value="KAsynt_C_assoc"/>
    <property type="match status" value="1"/>
</dbReference>
<dbReference type="Gene3D" id="3.30.70.3290">
    <property type="match status" value="1"/>
</dbReference>
<dbReference type="InterPro" id="IPR042104">
    <property type="entry name" value="PKS_dehydratase_sf"/>
</dbReference>
<dbReference type="GeneID" id="28832247"/>
<keyword evidence="5" id="KW-0560">Oxidoreductase</keyword>
<dbReference type="InterPro" id="IPR016039">
    <property type="entry name" value="Thiolase-like"/>
</dbReference>
<dbReference type="InterPro" id="IPR014043">
    <property type="entry name" value="Acyl_transferase_dom"/>
</dbReference>
<dbReference type="Pfam" id="PF02801">
    <property type="entry name" value="Ketoacyl-synt_C"/>
    <property type="match status" value="1"/>
</dbReference>
<dbReference type="STRING" id="149040.A0A194XC13"/>
<dbReference type="GO" id="GO:0004312">
    <property type="term" value="F:fatty acid synthase activity"/>
    <property type="evidence" value="ECO:0007669"/>
    <property type="project" value="TreeGrafter"/>
</dbReference>
<dbReference type="SMART" id="SM00827">
    <property type="entry name" value="PKS_AT"/>
    <property type="match status" value="1"/>
</dbReference>
<dbReference type="SUPFAM" id="SSF47336">
    <property type="entry name" value="ACP-like"/>
    <property type="match status" value="1"/>
</dbReference>
<dbReference type="Pfam" id="PF14765">
    <property type="entry name" value="PS-DH"/>
    <property type="match status" value="1"/>
</dbReference>
<evidence type="ECO:0000256" key="7">
    <source>
        <dbReference type="ARBA" id="ARBA00023315"/>
    </source>
</evidence>
<dbReference type="GO" id="GO:0016491">
    <property type="term" value="F:oxidoreductase activity"/>
    <property type="evidence" value="ECO:0007669"/>
    <property type="project" value="UniProtKB-KW"/>
</dbReference>
<dbReference type="GO" id="GO:0006633">
    <property type="term" value="P:fatty acid biosynthetic process"/>
    <property type="evidence" value="ECO:0007669"/>
    <property type="project" value="InterPro"/>
</dbReference>
<dbReference type="Proteomes" id="UP000070700">
    <property type="component" value="Unassembled WGS sequence"/>
</dbReference>
<feature type="active site" description="Proton donor; for dehydratase activity" evidence="8">
    <location>
        <position position="1175"/>
    </location>
</feature>
<dbReference type="GO" id="GO:1901336">
    <property type="term" value="P:lactone biosynthetic process"/>
    <property type="evidence" value="ECO:0007669"/>
    <property type="project" value="UniProtKB-ARBA"/>
</dbReference>
<dbReference type="Pfam" id="PF08659">
    <property type="entry name" value="KR"/>
    <property type="match status" value="1"/>
</dbReference>
<evidence type="ECO:0000256" key="8">
    <source>
        <dbReference type="PROSITE-ProRule" id="PRU01363"/>
    </source>
</evidence>
<reference evidence="11 12" key="1">
    <citation type="submission" date="2015-10" db="EMBL/GenBank/DDBJ databases">
        <title>Full genome of DAOMC 229536 Phialocephala scopiformis, a fungal endophyte of spruce producing the potent anti-insectan compound rugulosin.</title>
        <authorList>
            <consortium name="DOE Joint Genome Institute"/>
            <person name="Walker A.K."/>
            <person name="Frasz S.L."/>
            <person name="Seifert K.A."/>
            <person name="Miller J.D."/>
            <person name="Mondo S.J."/>
            <person name="Labutti K."/>
            <person name="Lipzen A."/>
            <person name="Dockter R."/>
            <person name="Kennedy M."/>
            <person name="Grigoriev I.V."/>
            <person name="Spatafora J.W."/>
        </authorList>
    </citation>
    <scope>NUCLEOTIDE SEQUENCE [LARGE SCALE GENOMIC DNA]</scope>
    <source>
        <strain evidence="11 12">CBS 120377</strain>
    </source>
</reference>
<dbReference type="InterPro" id="IPR013149">
    <property type="entry name" value="ADH-like_C"/>
</dbReference>
<dbReference type="InterPro" id="IPR049551">
    <property type="entry name" value="PKS_DH_C"/>
</dbReference>
<name>A0A194XC13_MOLSC</name>
<dbReference type="PROSITE" id="PS00606">
    <property type="entry name" value="KS3_1"/>
    <property type="match status" value="1"/>
</dbReference>
<feature type="active site" description="Proton acceptor; for dehydratase activity" evidence="8">
    <location>
        <position position="992"/>
    </location>
</feature>
<dbReference type="InterPro" id="IPR020841">
    <property type="entry name" value="PKS_Beta-ketoAc_synthase_dom"/>
</dbReference>
<dbReference type="OrthoDB" id="329835at2759"/>
<dbReference type="GO" id="GO:0004315">
    <property type="term" value="F:3-oxoacyl-[acyl-carrier-protein] synthase activity"/>
    <property type="evidence" value="ECO:0007669"/>
    <property type="project" value="InterPro"/>
</dbReference>
<evidence type="ECO:0000256" key="2">
    <source>
        <dbReference type="ARBA" id="ARBA00022553"/>
    </source>
</evidence>
<gene>
    <name evidence="11" type="ORF">LY89DRAFT_781853</name>
</gene>
<dbReference type="InterPro" id="IPR049552">
    <property type="entry name" value="PKS_DH_N"/>
</dbReference>
<keyword evidence="4" id="KW-0521">NADP</keyword>
<dbReference type="InterPro" id="IPR014030">
    <property type="entry name" value="Ketoacyl_synth_N"/>
</dbReference>
<dbReference type="SMART" id="SM00826">
    <property type="entry name" value="PKS_DH"/>
    <property type="match status" value="1"/>
</dbReference>
<dbReference type="KEGG" id="psco:LY89DRAFT_781853"/>
<dbReference type="PANTHER" id="PTHR43775:SF50">
    <property type="entry name" value="HIGHLY REDUCING POLYKETIDE SYNTHASE SRDA"/>
    <property type="match status" value="1"/>
</dbReference>
<organism evidence="11 12">
    <name type="scientific">Mollisia scopiformis</name>
    <name type="common">Conifer needle endophyte fungus</name>
    <name type="synonym">Phialocephala scopiformis</name>
    <dbReference type="NCBI Taxonomy" id="149040"/>
    <lineage>
        <taxon>Eukaryota</taxon>
        <taxon>Fungi</taxon>
        <taxon>Dikarya</taxon>
        <taxon>Ascomycota</taxon>
        <taxon>Pezizomycotina</taxon>
        <taxon>Leotiomycetes</taxon>
        <taxon>Helotiales</taxon>
        <taxon>Mollisiaceae</taxon>
        <taxon>Mollisia</taxon>
    </lineage>
</organism>
<protein>
    <submittedName>
        <fullName evidence="11">Polyketide synthase</fullName>
    </submittedName>
</protein>
<keyword evidence="2" id="KW-0597">Phosphoprotein</keyword>
<keyword evidence="12" id="KW-1185">Reference proteome</keyword>
<dbReference type="SMART" id="SM00829">
    <property type="entry name" value="PKS_ER"/>
    <property type="match status" value="1"/>
</dbReference>
<dbReference type="EMBL" id="KQ947414">
    <property type="protein sequence ID" value="KUJ17704.1"/>
    <property type="molecule type" value="Genomic_DNA"/>
</dbReference>
<accession>A0A194XC13</accession>
<keyword evidence="3" id="KW-0808">Transferase</keyword>
<evidence type="ECO:0000256" key="1">
    <source>
        <dbReference type="ARBA" id="ARBA00022450"/>
    </source>
</evidence>
<dbReference type="SUPFAM" id="SSF51735">
    <property type="entry name" value="NAD(P)-binding Rossmann-fold domains"/>
    <property type="match status" value="2"/>
</dbReference>
<dbReference type="SUPFAM" id="SSF55048">
    <property type="entry name" value="Probable ACP-binding domain of malonyl-CoA ACP transacylase"/>
    <property type="match status" value="1"/>
</dbReference>
<dbReference type="Gene3D" id="3.40.366.10">
    <property type="entry name" value="Malonyl-Coenzyme A Acyl Carrier Protein, domain 2"/>
    <property type="match status" value="1"/>
</dbReference>
<dbReference type="InterPro" id="IPR057326">
    <property type="entry name" value="KR_dom"/>
</dbReference>
<dbReference type="Gene3D" id="3.90.180.10">
    <property type="entry name" value="Medium-chain alcohol dehydrogenases, catalytic domain"/>
    <property type="match status" value="1"/>
</dbReference>
<dbReference type="SMART" id="SM00822">
    <property type="entry name" value="PKS_KR"/>
    <property type="match status" value="1"/>
</dbReference>
<dbReference type="InterPro" id="IPR036736">
    <property type="entry name" value="ACP-like_sf"/>
</dbReference>
<dbReference type="PROSITE" id="PS52004">
    <property type="entry name" value="KS3_2"/>
    <property type="match status" value="1"/>
</dbReference>
<dbReference type="InterPro" id="IPR013968">
    <property type="entry name" value="PKS_KR"/>
</dbReference>
<dbReference type="Gene3D" id="3.40.47.10">
    <property type="match status" value="1"/>
</dbReference>
<evidence type="ECO:0000256" key="3">
    <source>
        <dbReference type="ARBA" id="ARBA00022679"/>
    </source>
</evidence>
<feature type="region of interest" description="C-terminal hotdog fold" evidence="8">
    <location>
        <begin position="1107"/>
        <end position="1264"/>
    </location>
</feature>
<feature type="domain" description="Ketosynthase family 3 (KS3)" evidence="9">
    <location>
        <begin position="21"/>
        <end position="452"/>
    </location>
</feature>
<dbReference type="Gene3D" id="3.10.129.110">
    <property type="entry name" value="Polyketide synthase dehydratase"/>
    <property type="match status" value="1"/>
</dbReference>
<dbReference type="CDD" id="cd05195">
    <property type="entry name" value="enoyl_red"/>
    <property type="match status" value="1"/>
</dbReference>
<dbReference type="InterPro" id="IPR016035">
    <property type="entry name" value="Acyl_Trfase/lysoPLipase"/>
</dbReference>
<dbReference type="Pfam" id="PF23114">
    <property type="entry name" value="NAD-bd_HRPKS_sdrA"/>
    <property type="match status" value="1"/>
</dbReference>
<evidence type="ECO:0000256" key="5">
    <source>
        <dbReference type="ARBA" id="ARBA00023002"/>
    </source>
</evidence>
<dbReference type="Pfam" id="PF21089">
    <property type="entry name" value="PKS_DH_N"/>
    <property type="match status" value="1"/>
</dbReference>
<dbReference type="InterPro" id="IPR049900">
    <property type="entry name" value="PKS_mFAS_DH"/>
</dbReference>
<dbReference type="SUPFAM" id="SSF52151">
    <property type="entry name" value="FabD/lysophospholipase-like"/>
    <property type="match status" value="1"/>
</dbReference>
<dbReference type="InterPro" id="IPR001227">
    <property type="entry name" value="Ac_transferase_dom_sf"/>
</dbReference>
<dbReference type="CDD" id="cd00833">
    <property type="entry name" value="PKS"/>
    <property type="match status" value="1"/>
</dbReference>
<feature type="region of interest" description="N-terminal hotdog fold" evidence="8">
    <location>
        <begin position="960"/>
        <end position="1094"/>
    </location>
</feature>
<dbReference type="InterPro" id="IPR020807">
    <property type="entry name" value="PKS_DH"/>
</dbReference>
<dbReference type="Gene3D" id="3.40.50.720">
    <property type="entry name" value="NAD(P)-binding Rossmann-like Domain"/>
    <property type="match status" value="3"/>
</dbReference>
<evidence type="ECO:0000256" key="6">
    <source>
        <dbReference type="ARBA" id="ARBA00023268"/>
    </source>
</evidence>
<dbReference type="RefSeq" id="XP_018072059.1">
    <property type="nucleotide sequence ID" value="XM_018222521.1"/>
</dbReference>
<evidence type="ECO:0000313" key="11">
    <source>
        <dbReference type="EMBL" id="KUJ17704.1"/>
    </source>
</evidence>
<evidence type="ECO:0000313" key="12">
    <source>
        <dbReference type="Proteomes" id="UP000070700"/>
    </source>
</evidence>
<dbReference type="PANTHER" id="PTHR43775">
    <property type="entry name" value="FATTY ACID SYNTHASE"/>
    <property type="match status" value="1"/>
</dbReference>
<keyword evidence="1" id="KW-0596">Phosphopantetheine</keyword>
<sequence>MADKHKVNGFHDSDPRSIPNSEPIAIIGMACHLPGGISSTDAMWEFLKAGKDARSEIPKSRWDIDSFYHPTPGHQGSLSMRGGYFLDGDIRTFDNAFFGINNLEASYMDPQQRKLLEVCFECFESAGVGGELAGKNIGCYVGNFAMDYVLMQSKDPESVHRYTSTGTGITILSNRISHAFDLRGPSVTLDTACSSSLYGLHFACSALRQGECDGAIVAAANLIQTPEPQIFISRAGVLSDTSTCHSFSADADGYGRGDAVGALYLKRLSDAIRDNDPIRSIVLGTAVNSDGKTPGITQPSQVGQQEVIRKAYQSAGLDCAATDYVECHGTGTPVGDPIEVKALSQVFLSESGRSPESDPLIIGSVKSNFGHSEAASGITSIIKTTLALENLAIPPTVGVGELTPKIPWKELNVEVARTVLPWPVAKHEGHVPTASISSFGYGGSNSHCILQRPSAIKALTNGVGHTNGVVETNGEVQTNGVVEKRERAYLIPLSASTSDSLKGRISDLASFDTENIATSDLAYTLGQRRSELKWRSYFIGRTATLSNETVSKALDVITDHTSLKAQDNQLSFIFTGQGAQWPEMGKALFEVYPVFRESFQRCESYLSELAQAPTWSLRQELLAGPGLSRINDPEISQPVCTAIQIALIDLLSSWDIEPKFVVGHSSGEIAAAYSAGHISAFYAMAVAFLRGHIVSSIPRNGSMIAVGVSADVANEAITAHGFSTQVNVACVNSPENVTLSGEKTAIEALSEILIQEGKFVRTLKTNGVAYHSHLMKVVGSEYESLLAATQQLDRVDSSSPDRTVMRAHVEMISTVRKTPVGYEDTSSPAYWRANMESPVEFCSAVTDLLAEESSRFIEIGPHGALQLPVKQTITKANPDKQILYLSVIYRNKDAEDCALDFVGKLWSSGYPISFEKVNGTEAKKNKVLTNLPNYKWDHSNLLWNEPRSSIEYRNRKYRHDDLLGLAVVGSSSTTFTWRNLLSVDDVPWLEDHKIQGNIVFPAAGYIAMACRACQQLASSEDFSQHTLELKQLSFQRALTLTPGSKLEIFTELTPQRISDSNHAKKWWKFTISTTDANTSVEHATGLVGLTATTSLSALPRPERTVDSESQSAKIWYDQFDKVGFNFGPHFRSVSEFSHSKLKTENKTAAKLAGLPDGLDSDHEGYSYEIHPIVIDAILQTCVVSWTGGVLGNLVASFPVAIDRIQISPGGVQHKALPEHGIFTSCKIVGPSTSLARSELIDQSGNAFLRVSGIKAVKIHGAYSRETAREPALQIVWEPDLGKLVKGNKEVVEQYISLLLREAEETRRFGAVGKLVRILSHTKSCANVLEMGTYVKNATQVVMDSLDRGSMHQRFVGYSRGRVVDGLEVCDVQPLDLKDVESEEGFKARTDEMFDLILLTDQAAVDKFFGQQKDQILNCLESSGHLLWKGEVSGSPLLEAGFQILSFDGKDSSSRFNLASRIQSSSIPDQIFNGDTDSSQPHVLVAQDAFHPLNEALKHHLETTTGAPITILTLEDLKTETTLPPQCTAIVSLELEKALVYDTDAASLRAIQKITDNATTILWLTGGNLSVGESPNMATIRGLSRTVMAEQPSTKFFVLDIDEPSAAVDTTVSNVRAVLETASEDQPDFEFLQIKQVLHVSRFVIDEAVNDVFRRKMGGRASLTKLGQAGRCELSIKEIGQMDTLEFVPVKTPSAIPDDYIDVEVKAVGINAKDVYTLSGKVETPENTSSCEFAGIVTQVGSKVTHVRAGDRVVCAAPSRFGSHERIPAYTCAKMKKHESFTDLCVVPVATATVVYTLKHLARLRKNETVLIHSAAGGVGLVAIQVAASIGAQIFATVSNEKKAQFLMDNFGLKREQIFHSRDDSFVNDVLAATNGRGVDVVLNSLTGDLLHQSLGICAKFGRFLEIGKRDILDHGQLDMRVLEHNVSFIAVDLADFYYSDNPGVHREVFAELLAESLETYRKLGGVKPKVFDVSELTAAFHYFSNSARTGKVAVSYENPESLIPLVPQKYSMVFNPNKSYFLVGCLGGLGRSLAQYMVSNGARYFTFMGRSGADKPAAKNLVLELENAGANVQVVRGDVQDFGTVLKAIKNLPRKLGGVVQAPMALGNALFTAMDNKKWRAPLEGKIDGTWNLHTAISGLDSELDFFLMLSSLSGSLGAATESNYCAGNSFLDAFAYYRRAKNLPALALGLGAIKQVGFLHEHSDIEAMLARRGVAAISEEDMLQLIDIALTHSLHSHSLPLGLRKPHILTGLESIGMQPIWDDGFKGSQEFIMADPRVSIVSLGNARLKDTHAGPDAHNSVMMPLLSATDSTETKRKVVFTALAGKLSQLTLTPVTDIAFQIAFAALGMDSLVTAEFRTFIFRTFRVDVAFMDLMDNKSTMGDLTELVCGKLGGGKGKGKWGLGKRVNGHA</sequence>
<dbReference type="InterPro" id="IPR013154">
    <property type="entry name" value="ADH-like_N"/>
</dbReference>
<proteinExistence type="predicted"/>
<dbReference type="Pfam" id="PF00107">
    <property type="entry name" value="ADH_zinc_N"/>
    <property type="match status" value="1"/>
</dbReference>
<dbReference type="InParanoid" id="A0A194XC13"/>
<evidence type="ECO:0000256" key="4">
    <source>
        <dbReference type="ARBA" id="ARBA00022857"/>
    </source>
</evidence>
<dbReference type="PROSITE" id="PS52019">
    <property type="entry name" value="PKS_MFAS_DH"/>
    <property type="match status" value="1"/>
</dbReference>
<dbReference type="Pfam" id="PF00698">
    <property type="entry name" value="Acyl_transf_1"/>
    <property type="match status" value="1"/>
</dbReference>
<dbReference type="Pfam" id="PF08240">
    <property type="entry name" value="ADH_N"/>
    <property type="match status" value="1"/>
</dbReference>
<dbReference type="InterPro" id="IPR018201">
    <property type="entry name" value="Ketoacyl_synth_AS"/>
</dbReference>
<evidence type="ECO:0000259" key="10">
    <source>
        <dbReference type="PROSITE" id="PS52019"/>
    </source>
</evidence>
<dbReference type="FunFam" id="3.40.50.720:FF:000209">
    <property type="entry name" value="Polyketide synthase Pks12"/>
    <property type="match status" value="1"/>
</dbReference>
<dbReference type="Pfam" id="PF00109">
    <property type="entry name" value="ketoacyl-synt"/>
    <property type="match status" value="1"/>
</dbReference>
<keyword evidence="6" id="KW-0511">Multifunctional enzyme</keyword>
<dbReference type="SUPFAM" id="SSF53901">
    <property type="entry name" value="Thiolase-like"/>
    <property type="match status" value="1"/>
</dbReference>
<evidence type="ECO:0000259" key="9">
    <source>
        <dbReference type="PROSITE" id="PS52004"/>
    </source>
</evidence>
<dbReference type="InterPro" id="IPR036291">
    <property type="entry name" value="NAD(P)-bd_dom_sf"/>
</dbReference>
<dbReference type="InterPro" id="IPR014031">
    <property type="entry name" value="Ketoacyl_synth_C"/>
</dbReference>
<dbReference type="InterPro" id="IPR020843">
    <property type="entry name" value="ER"/>
</dbReference>
<dbReference type="SUPFAM" id="SSF50129">
    <property type="entry name" value="GroES-like"/>
    <property type="match status" value="1"/>
</dbReference>
<dbReference type="InterPro" id="IPR050091">
    <property type="entry name" value="PKS_NRPS_Biosynth_Enz"/>
</dbReference>
<dbReference type="InterPro" id="IPR056501">
    <property type="entry name" value="NAD-bd_HRPKS_sdrA"/>
</dbReference>
<dbReference type="InterPro" id="IPR011032">
    <property type="entry name" value="GroES-like_sf"/>
</dbReference>
<dbReference type="GO" id="GO:0044550">
    <property type="term" value="P:secondary metabolite biosynthetic process"/>
    <property type="evidence" value="ECO:0007669"/>
    <property type="project" value="TreeGrafter"/>
</dbReference>